<gene>
    <name evidence="1" type="ORF">PECAL_2P24630</name>
</gene>
<keyword evidence="2" id="KW-1185">Reference proteome</keyword>
<dbReference type="EMBL" id="CAKKNE010000002">
    <property type="protein sequence ID" value="CAH0369343.1"/>
    <property type="molecule type" value="Genomic_DNA"/>
</dbReference>
<dbReference type="SUPFAM" id="SSF56235">
    <property type="entry name" value="N-terminal nucleophile aminohydrolases (Ntn hydrolases)"/>
    <property type="match status" value="1"/>
</dbReference>
<dbReference type="GO" id="GO:0051603">
    <property type="term" value="P:proteolysis involved in protein catabolic process"/>
    <property type="evidence" value="ECO:0007669"/>
    <property type="project" value="InterPro"/>
</dbReference>
<dbReference type="InterPro" id="IPR023333">
    <property type="entry name" value="Proteasome_suB-type"/>
</dbReference>
<accession>A0A8J2SCY1</accession>
<dbReference type="GO" id="GO:0005839">
    <property type="term" value="C:proteasome core complex"/>
    <property type="evidence" value="ECO:0007669"/>
    <property type="project" value="InterPro"/>
</dbReference>
<protein>
    <recommendedName>
        <fullName evidence="3">Proteasome endopeptidase complex</fullName>
    </recommendedName>
</protein>
<sequence length="240" mass="24983">MRTRLYAIAALAQLAHASDPLSYHGGSILAMAGRDAAVLVLDKRIGAGNNLIGDECCRVLEASTRSLLAVRGIQGDVQSLLEDVAARLRLRRLEEGDDACQEPKTLASLVSVMLYGQRARGGAPGYSVEPVIAGLDKDGAPFLCAQDGLGAKMTSKTFVVAGTAAQSLYGSCEALYKPDLAEEELVEAACGAMAAGLDRDCLAGRDVAVHVVSSTGVRREDRRLGREAVAPAGGAPAGFR</sequence>
<dbReference type="PANTHER" id="PTHR32194">
    <property type="entry name" value="METALLOPROTEASE TLDD"/>
    <property type="match status" value="1"/>
</dbReference>
<dbReference type="InterPro" id="IPR001353">
    <property type="entry name" value="Proteasome_sua/b"/>
</dbReference>
<dbReference type="Pfam" id="PF00227">
    <property type="entry name" value="Proteasome"/>
    <property type="match status" value="1"/>
</dbReference>
<dbReference type="AlphaFoldDB" id="A0A8J2SCY1"/>
<comment type="caution">
    <text evidence="1">The sequence shown here is derived from an EMBL/GenBank/DDBJ whole genome shotgun (WGS) entry which is preliminary data.</text>
</comment>
<dbReference type="OrthoDB" id="204949at2759"/>
<reference evidence="1" key="1">
    <citation type="submission" date="2021-11" db="EMBL/GenBank/DDBJ databases">
        <authorList>
            <consortium name="Genoscope - CEA"/>
            <person name="William W."/>
        </authorList>
    </citation>
    <scope>NUCLEOTIDE SEQUENCE</scope>
</reference>
<organism evidence="1 2">
    <name type="scientific">Pelagomonas calceolata</name>
    <dbReference type="NCBI Taxonomy" id="35677"/>
    <lineage>
        <taxon>Eukaryota</taxon>
        <taxon>Sar</taxon>
        <taxon>Stramenopiles</taxon>
        <taxon>Ochrophyta</taxon>
        <taxon>Pelagophyceae</taxon>
        <taxon>Pelagomonadales</taxon>
        <taxon>Pelagomonadaceae</taxon>
        <taxon>Pelagomonas</taxon>
    </lineage>
</organism>
<evidence type="ECO:0000313" key="2">
    <source>
        <dbReference type="Proteomes" id="UP000789595"/>
    </source>
</evidence>
<proteinExistence type="predicted"/>
<dbReference type="Gene3D" id="3.60.20.10">
    <property type="entry name" value="Glutamine Phosphoribosylpyrophosphate, subunit 1, domain 1"/>
    <property type="match status" value="1"/>
</dbReference>
<evidence type="ECO:0000313" key="1">
    <source>
        <dbReference type="EMBL" id="CAH0369343.1"/>
    </source>
</evidence>
<dbReference type="GO" id="GO:0005737">
    <property type="term" value="C:cytoplasm"/>
    <property type="evidence" value="ECO:0007669"/>
    <property type="project" value="TreeGrafter"/>
</dbReference>
<dbReference type="Proteomes" id="UP000789595">
    <property type="component" value="Unassembled WGS sequence"/>
</dbReference>
<dbReference type="InterPro" id="IPR029055">
    <property type="entry name" value="Ntn_hydrolases_N"/>
</dbReference>
<dbReference type="PANTHER" id="PTHR32194:SF10">
    <property type="entry name" value="PROTEASOME SUBUNIT BETA TYPE-3"/>
    <property type="match status" value="1"/>
</dbReference>
<name>A0A8J2SCY1_9STRA</name>
<evidence type="ECO:0008006" key="3">
    <source>
        <dbReference type="Google" id="ProtNLM"/>
    </source>
</evidence>